<sequence>MVRTFSLNFANAYMTMVNHPGEQRYCSNI</sequence>
<reference evidence="1" key="1">
    <citation type="journal article" date="2021" name="Proc. Natl. Acad. Sci. U.S.A.">
        <title>A Catalog of Tens of Thousands of Viruses from Human Metagenomes Reveals Hidden Associations with Chronic Diseases.</title>
        <authorList>
            <person name="Tisza M.J."/>
            <person name="Buck C.B."/>
        </authorList>
    </citation>
    <scope>NUCLEOTIDE SEQUENCE</scope>
    <source>
        <strain evidence="1">CtdYc1</strain>
    </source>
</reference>
<dbReference type="EMBL" id="BK015034">
    <property type="protein sequence ID" value="DAD88079.1"/>
    <property type="molecule type" value="Genomic_DNA"/>
</dbReference>
<protein>
    <submittedName>
        <fullName evidence="1">Uncharacterized protein</fullName>
    </submittedName>
</protein>
<proteinExistence type="predicted"/>
<accession>A0A8S5N149</accession>
<organism evidence="1">
    <name type="scientific">Siphoviridae sp. ctdYc1</name>
    <dbReference type="NCBI Taxonomy" id="2826399"/>
    <lineage>
        <taxon>Viruses</taxon>
        <taxon>Duplodnaviria</taxon>
        <taxon>Heunggongvirae</taxon>
        <taxon>Uroviricota</taxon>
        <taxon>Caudoviricetes</taxon>
    </lineage>
</organism>
<name>A0A8S5N149_9CAUD</name>
<evidence type="ECO:0000313" key="1">
    <source>
        <dbReference type="EMBL" id="DAD88079.1"/>
    </source>
</evidence>